<dbReference type="Gene3D" id="2.40.128.520">
    <property type="match status" value="1"/>
</dbReference>
<dbReference type="EMBL" id="CP042817">
    <property type="protein sequence ID" value="QEJ98456.1"/>
    <property type="molecule type" value="Genomic_DNA"/>
</dbReference>
<dbReference type="OrthoDB" id="9814399at2"/>
<dbReference type="Proteomes" id="UP000042527">
    <property type="component" value="Unassembled WGS sequence"/>
</dbReference>
<feature type="chain" id="PRO_5041521780" evidence="1">
    <location>
        <begin position="25"/>
        <end position="185"/>
    </location>
</feature>
<keyword evidence="1" id="KW-0732">Signal</keyword>
<feature type="signal peptide" evidence="1">
    <location>
        <begin position="1"/>
        <end position="24"/>
    </location>
</feature>
<feature type="domain" description="DUF2147" evidence="2">
    <location>
        <begin position="24"/>
        <end position="152"/>
    </location>
</feature>
<dbReference type="GeneID" id="57753724"/>
<dbReference type="EMBL" id="CDNC01000001">
    <property type="protein sequence ID" value="CEM60659.1"/>
    <property type="molecule type" value="Genomic_DNA"/>
</dbReference>
<evidence type="ECO:0000256" key="1">
    <source>
        <dbReference type="SAM" id="SignalP"/>
    </source>
</evidence>
<dbReference type="AlphaFoldDB" id="A0A0B7GPZ7"/>
<evidence type="ECO:0000313" key="3">
    <source>
        <dbReference type="EMBL" id="CEM60659.1"/>
    </source>
</evidence>
<evidence type="ECO:0000313" key="5">
    <source>
        <dbReference type="Proteomes" id="UP000042527"/>
    </source>
</evidence>
<evidence type="ECO:0000313" key="6">
    <source>
        <dbReference type="Proteomes" id="UP000323594"/>
    </source>
</evidence>
<organism evidence="3 5">
    <name type="scientific">Treponema phagedenis</name>
    <dbReference type="NCBI Taxonomy" id="162"/>
    <lineage>
        <taxon>Bacteria</taxon>
        <taxon>Pseudomonadati</taxon>
        <taxon>Spirochaetota</taxon>
        <taxon>Spirochaetia</taxon>
        <taxon>Spirochaetales</taxon>
        <taxon>Treponemataceae</taxon>
        <taxon>Treponema</taxon>
    </lineage>
</organism>
<name>A0A0B7GPZ7_TREPH</name>
<reference evidence="4 6" key="3">
    <citation type="submission" date="2019-08" db="EMBL/GenBank/DDBJ databases">
        <authorList>
            <person name="Kuhnert P."/>
        </authorList>
    </citation>
    <scope>NUCLEOTIDE SEQUENCE [LARGE SCALE GENOMIC DNA]</scope>
    <source>
        <strain evidence="4 6">B36.5</strain>
    </source>
</reference>
<reference evidence="3" key="2">
    <citation type="submission" date="2015-01" db="EMBL/GenBank/DDBJ databases">
        <authorList>
            <person name="Xiang T."/>
            <person name="Song Y."/>
            <person name="Huang L."/>
            <person name="Wang B."/>
            <person name="Wu P."/>
        </authorList>
    </citation>
    <scope>NUCLEOTIDE SEQUENCE [LARGE SCALE GENOMIC DNA]</scope>
    <source>
        <strain evidence="3">V1</strain>
    </source>
</reference>
<dbReference type="RefSeq" id="WP_024751972.1">
    <property type="nucleotide sequence ID" value="NZ_CDNC01000001.1"/>
</dbReference>
<dbReference type="Proteomes" id="UP000323594">
    <property type="component" value="Chromosome"/>
</dbReference>
<evidence type="ECO:0000259" key="2">
    <source>
        <dbReference type="Pfam" id="PF09917"/>
    </source>
</evidence>
<evidence type="ECO:0000313" key="4">
    <source>
        <dbReference type="EMBL" id="QEJ98456.1"/>
    </source>
</evidence>
<sequence length="185" mass="21139">MKRVITICLAVLCMACVFSDPAEGFWKSLGRKKAVTGLWRFEVKDNVLYGTCVLAMKEPVDRILTKCKKNYKGYPLDIDLSTQRQIDVPLIYGVQKQSEGVWRDGHIIDARNGRLYTCHITFHPAGTENFKVDTLELRGEIGLGIGMSQYWEPTTAKEINQFILANIEKYGSEETKKNKEKFLVR</sequence>
<accession>A0A0B7GPZ7</accession>
<gene>
    <name evidence="4" type="ORF">FUT82_10915</name>
    <name evidence="3" type="ORF">TPHV1_10327</name>
</gene>
<dbReference type="Pfam" id="PF09917">
    <property type="entry name" value="DUF2147"/>
    <property type="match status" value="1"/>
</dbReference>
<keyword evidence="5" id="KW-1185">Reference proteome</keyword>
<dbReference type="InterPro" id="IPR019223">
    <property type="entry name" value="DUF2147"/>
</dbReference>
<proteinExistence type="predicted"/>
<reference evidence="5" key="1">
    <citation type="submission" date="2015-01" db="EMBL/GenBank/DDBJ databases">
        <authorList>
            <person name="Manzoor Shahid"/>
            <person name="Zubair Saima"/>
        </authorList>
    </citation>
    <scope>NUCLEOTIDE SEQUENCE [LARGE SCALE GENOMIC DNA]</scope>
    <source>
        <strain evidence="5">V1</strain>
    </source>
</reference>
<protein>
    <submittedName>
        <fullName evidence="4">DUF2147 domain-containing protein</fullName>
    </submittedName>
</protein>